<dbReference type="SUPFAM" id="SSF53383">
    <property type="entry name" value="PLP-dependent transferases"/>
    <property type="match status" value="1"/>
</dbReference>
<dbReference type="InterPro" id="IPR001597">
    <property type="entry name" value="ArAA_b-elim_lyase/Thr_aldolase"/>
</dbReference>
<dbReference type="CDD" id="cd06502">
    <property type="entry name" value="TA_like"/>
    <property type="match status" value="1"/>
</dbReference>
<dbReference type="Gene3D" id="3.90.1150.10">
    <property type="entry name" value="Aspartate Aminotransferase, domain 1"/>
    <property type="match status" value="1"/>
</dbReference>
<comment type="cofactor">
    <cofactor evidence="1">
        <name>pyridoxal 5'-phosphate</name>
        <dbReference type="ChEBI" id="CHEBI:597326"/>
    </cofactor>
</comment>
<dbReference type="PANTHER" id="PTHR48097">
    <property type="entry name" value="L-THREONINE ALDOLASE-RELATED"/>
    <property type="match status" value="1"/>
</dbReference>
<dbReference type="NCBIfam" id="NF007825">
    <property type="entry name" value="PRK10534.1"/>
    <property type="match status" value="1"/>
</dbReference>
<dbReference type="EMBL" id="JADIKD010000011">
    <property type="protein sequence ID" value="MFK2918394.1"/>
    <property type="molecule type" value="Genomic_DNA"/>
</dbReference>
<evidence type="ECO:0000313" key="6">
    <source>
        <dbReference type="EMBL" id="MFK2918394.1"/>
    </source>
</evidence>
<name>A0ABW8KAA6_9GAMM</name>
<comment type="similarity">
    <text evidence="2">Belongs to the threonine aldolase family.</text>
</comment>
<keyword evidence="4" id="KW-0663">Pyridoxal phosphate</keyword>
<dbReference type="EC" id="4.1.2.48" evidence="6"/>
<dbReference type="InterPro" id="IPR023603">
    <property type="entry name" value="Low_specificity_L-TA-like"/>
</dbReference>
<comment type="subunit">
    <text evidence="3">Homotetramer.</text>
</comment>
<dbReference type="InterPro" id="IPR015421">
    <property type="entry name" value="PyrdxlP-dep_Trfase_major"/>
</dbReference>
<keyword evidence="7" id="KW-1185">Reference proteome</keyword>
<dbReference type="InterPro" id="IPR015424">
    <property type="entry name" value="PyrdxlP-dep_Trfase"/>
</dbReference>
<feature type="domain" description="Aromatic amino acid beta-eliminating lyase/threonine aldolase" evidence="5">
    <location>
        <begin position="5"/>
        <end position="285"/>
    </location>
</feature>
<dbReference type="PIRSF" id="PIRSF017617">
    <property type="entry name" value="Thr_aldolase"/>
    <property type="match status" value="1"/>
</dbReference>
<evidence type="ECO:0000256" key="1">
    <source>
        <dbReference type="ARBA" id="ARBA00001933"/>
    </source>
</evidence>
<dbReference type="Gene3D" id="3.40.640.10">
    <property type="entry name" value="Type I PLP-dependent aspartate aminotransferase-like (Major domain)"/>
    <property type="match status" value="1"/>
</dbReference>
<proteinExistence type="inferred from homology"/>
<dbReference type="NCBIfam" id="NF041359">
    <property type="entry name" value="GntG_guanitoxin"/>
    <property type="match status" value="1"/>
</dbReference>
<dbReference type="GO" id="GO:0016829">
    <property type="term" value="F:lyase activity"/>
    <property type="evidence" value="ECO:0007669"/>
    <property type="project" value="UniProtKB-KW"/>
</dbReference>
<dbReference type="RefSeq" id="WP_379985787.1">
    <property type="nucleotide sequence ID" value="NZ_JADIKD010000011.1"/>
</dbReference>
<accession>A0ABW8KAA6</accession>
<dbReference type="Proteomes" id="UP001620408">
    <property type="component" value="Unassembled WGS sequence"/>
</dbReference>
<evidence type="ECO:0000256" key="3">
    <source>
        <dbReference type="ARBA" id="ARBA00011881"/>
    </source>
</evidence>
<dbReference type="PANTHER" id="PTHR48097:SF9">
    <property type="entry name" value="L-THREONINE ALDOLASE"/>
    <property type="match status" value="1"/>
</dbReference>
<protein>
    <submittedName>
        <fullName evidence="6">Low-specificity L-threonine aldolase</fullName>
        <ecNumber evidence="6">4.1.2.48</ecNumber>
    </submittedName>
</protein>
<keyword evidence="6" id="KW-0456">Lyase</keyword>
<evidence type="ECO:0000256" key="2">
    <source>
        <dbReference type="ARBA" id="ARBA00006966"/>
    </source>
</evidence>
<gene>
    <name evidence="6" type="primary">ltaE</name>
    <name evidence="6" type="ORF">ISS97_14060</name>
</gene>
<evidence type="ECO:0000259" key="5">
    <source>
        <dbReference type="Pfam" id="PF01212"/>
    </source>
</evidence>
<organism evidence="6 7">
    <name type="scientific">Dyella koreensis</name>
    <dbReference type="NCBI Taxonomy" id="311235"/>
    <lineage>
        <taxon>Bacteria</taxon>
        <taxon>Pseudomonadati</taxon>
        <taxon>Pseudomonadota</taxon>
        <taxon>Gammaproteobacteria</taxon>
        <taxon>Lysobacterales</taxon>
        <taxon>Rhodanobacteraceae</taxon>
        <taxon>Dyella</taxon>
    </lineage>
</organism>
<dbReference type="InterPro" id="IPR015422">
    <property type="entry name" value="PyrdxlP-dep_Trfase_small"/>
</dbReference>
<reference evidence="6 7" key="1">
    <citation type="submission" date="2020-10" db="EMBL/GenBank/DDBJ databases">
        <title>Phylogeny of dyella-like bacteria.</title>
        <authorList>
            <person name="Fu J."/>
        </authorList>
    </citation>
    <scope>NUCLEOTIDE SEQUENCE [LARGE SCALE GENOMIC DNA]</scope>
    <source>
        <strain evidence="6 7">BB4</strain>
    </source>
</reference>
<evidence type="ECO:0000256" key="4">
    <source>
        <dbReference type="ARBA" id="ARBA00022898"/>
    </source>
</evidence>
<dbReference type="Pfam" id="PF01212">
    <property type="entry name" value="Beta_elim_lyase"/>
    <property type="match status" value="1"/>
</dbReference>
<sequence>MEWVDLRSDTVTRPTPAMRAAMLSADVGDDVYGEDPTVNALQRRLADDLGFEAALFVPTGTQSNLLALMSHCERGDEYLVGADAHTYKFEGGGAAVLGSIQPQPIAHDVDGTLPLDKLAAAIKPIDPHFARTRLLALENTWHGRVLPLSYLHAARDFARARGLGFHLDGARLFNAAVASGVSAREIAGLFDSVSICLSKGLGAPVGSVLVGSAALIEKARRWRKVAGGGWRQAGMLAAAGMYALDHHVARLAEDHARAASLAAQLGEIHGVKLLGHHTNMVFVDVPAERLRDLDVHLRAAEIRISIGYLPTLRLVTHLDIDDAGVARTVKAFRTFFTGG</sequence>
<comment type="caution">
    <text evidence="6">The sequence shown here is derived from an EMBL/GenBank/DDBJ whole genome shotgun (WGS) entry which is preliminary data.</text>
</comment>
<evidence type="ECO:0000313" key="7">
    <source>
        <dbReference type="Proteomes" id="UP001620408"/>
    </source>
</evidence>